<comment type="caution">
    <text evidence="1">The sequence shown here is derived from an EMBL/GenBank/DDBJ whole genome shotgun (WGS) entry which is preliminary data.</text>
</comment>
<proteinExistence type="predicted"/>
<organism evidence="1 2">
    <name type="scientific">Laodelphax striatellus</name>
    <name type="common">Small brown planthopper</name>
    <name type="synonym">Delphax striatella</name>
    <dbReference type="NCBI Taxonomy" id="195883"/>
    <lineage>
        <taxon>Eukaryota</taxon>
        <taxon>Metazoa</taxon>
        <taxon>Ecdysozoa</taxon>
        <taxon>Arthropoda</taxon>
        <taxon>Hexapoda</taxon>
        <taxon>Insecta</taxon>
        <taxon>Pterygota</taxon>
        <taxon>Neoptera</taxon>
        <taxon>Paraneoptera</taxon>
        <taxon>Hemiptera</taxon>
        <taxon>Auchenorrhyncha</taxon>
        <taxon>Fulgoroidea</taxon>
        <taxon>Delphacidae</taxon>
        <taxon>Criomorphinae</taxon>
        <taxon>Laodelphax</taxon>
    </lineage>
</organism>
<evidence type="ECO:0000313" key="1">
    <source>
        <dbReference type="EMBL" id="RZF36812.1"/>
    </source>
</evidence>
<gene>
    <name evidence="1" type="ORF">LSTR_LSTR016123</name>
</gene>
<dbReference type="InParanoid" id="A0A482WU53"/>
<protein>
    <submittedName>
        <fullName evidence="1">Uncharacterized protein</fullName>
    </submittedName>
</protein>
<sequence>MVGMANALGGVFDLMADSINLLLRVISYYRGRSSVSTKDTVEKVKEQLAKCLNALLKEFRSSLVTESDTCVQNVVSECRKSVDVSDLHLLEWSPGPGLPPRPTLGCGKFCRRRIG</sequence>
<name>A0A482WU53_LAOST</name>
<keyword evidence="2" id="KW-1185">Reference proteome</keyword>
<reference evidence="1 2" key="1">
    <citation type="journal article" date="2017" name="Gigascience">
        <title>Genome sequence of the small brown planthopper, Laodelphax striatellus.</title>
        <authorList>
            <person name="Zhu J."/>
            <person name="Jiang F."/>
            <person name="Wang X."/>
            <person name="Yang P."/>
            <person name="Bao Y."/>
            <person name="Zhao W."/>
            <person name="Wang W."/>
            <person name="Lu H."/>
            <person name="Wang Q."/>
            <person name="Cui N."/>
            <person name="Li J."/>
            <person name="Chen X."/>
            <person name="Luo L."/>
            <person name="Yu J."/>
            <person name="Kang L."/>
            <person name="Cui F."/>
        </authorList>
    </citation>
    <scope>NUCLEOTIDE SEQUENCE [LARGE SCALE GENOMIC DNA]</scope>
    <source>
        <strain evidence="1">Lst14</strain>
    </source>
</reference>
<dbReference type="EMBL" id="QKKF02025595">
    <property type="protein sequence ID" value="RZF36812.1"/>
    <property type="molecule type" value="Genomic_DNA"/>
</dbReference>
<accession>A0A482WU53</accession>
<dbReference type="SMR" id="A0A482WU53"/>
<dbReference type="AlphaFoldDB" id="A0A482WU53"/>
<dbReference type="Proteomes" id="UP000291343">
    <property type="component" value="Unassembled WGS sequence"/>
</dbReference>
<evidence type="ECO:0000313" key="2">
    <source>
        <dbReference type="Proteomes" id="UP000291343"/>
    </source>
</evidence>